<dbReference type="GO" id="GO:0055052">
    <property type="term" value="C:ATP-binding cassette (ABC) transporter complex, substrate-binding subunit-containing"/>
    <property type="evidence" value="ECO:0007669"/>
    <property type="project" value="TreeGrafter"/>
</dbReference>
<dbReference type="RefSeq" id="WP_314803288.1">
    <property type="nucleotide sequence ID" value="NZ_CP130319.1"/>
</dbReference>
<evidence type="ECO:0000313" key="5">
    <source>
        <dbReference type="EMBL" id="WNR46031.1"/>
    </source>
</evidence>
<dbReference type="AlphaFoldDB" id="A0AA96LT39"/>
<keyword evidence="3" id="KW-0732">Signal</keyword>
<accession>A0AA96LT39</accession>
<protein>
    <submittedName>
        <fullName evidence="5">Sugar ABC transporter substrate-binding protein</fullName>
    </submittedName>
</protein>
<dbReference type="InterPro" id="IPR006059">
    <property type="entry name" value="SBP"/>
</dbReference>
<keyword evidence="6" id="KW-1185">Reference proteome</keyword>
<organism evidence="5 6">
    <name type="scientific">Paenibacillus roseopurpureus</name>
    <dbReference type="NCBI Taxonomy" id="2918901"/>
    <lineage>
        <taxon>Bacteria</taxon>
        <taxon>Bacillati</taxon>
        <taxon>Bacillota</taxon>
        <taxon>Bacilli</taxon>
        <taxon>Bacillales</taxon>
        <taxon>Paenibacillaceae</taxon>
        <taxon>Paenibacillus</taxon>
    </lineage>
</organism>
<evidence type="ECO:0000256" key="2">
    <source>
        <dbReference type="ARBA" id="ARBA00022448"/>
    </source>
</evidence>
<evidence type="ECO:0000256" key="4">
    <source>
        <dbReference type="SAM" id="MobiDB-lite"/>
    </source>
</evidence>
<dbReference type="Gene3D" id="3.40.190.10">
    <property type="entry name" value="Periplasmic binding protein-like II"/>
    <property type="match status" value="1"/>
</dbReference>
<feature type="region of interest" description="Disordered" evidence="4">
    <location>
        <begin position="28"/>
        <end position="52"/>
    </location>
</feature>
<sequence length="457" mass="50686">MRKNGSTAALALLLILFVILTGCSTKSKEPTESAAANTVSSSQESSKPTKSTENVELRYMMWDQNQEPAYRQALDIFTKKNPNIKVKIEVVAWADYWKKLKTQAAGEVVPDLFWTYVGPIPDLAEKNLLYDMTALAKDVDMTKYNNTLVKNLQYKGKTYGLPKDWDSLALFYNKDLLKKAGYDQVPSDLAWNPKDGGTFLQFLQKLTLDKNGKHPNESGFDPKNIKQYGFAVETSPQMIVSYLVGNGGKIQGEDGSLVIDSPEAMEAIKFLHDLVFKYHVAPTASELTATAAEAMFNSQRMALWMTGPWMMKPLKANAPFAWGITANPAGPKGQVTRINGLTDSIYANTKHPEEALAVAKFLAGKETQDILGDTGTVFPAYKDSINKFVDFYKTQKLDTSPFVEAMNHITVGDPSSAKWDLVMDEWTKNISLAFNGELDIDKAIKTIVEKGNKAQAK</sequence>
<reference evidence="5" key="1">
    <citation type="submission" date="2022-02" db="EMBL/GenBank/DDBJ databases">
        <title>Paenibacillus sp. MBLB1832 Whole Genome Shotgun Sequencing.</title>
        <authorList>
            <person name="Hwang C.Y."/>
            <person name="Cho E.-S."/>
            <person name="Seo M.-J."/>
        </authorList>
    </citation>
    <scope>NUCLEOTIDE SEQUENCE</scope>
    <source>
        <strain evidence="5">MBLB1832</strain>
    </source>
</reference>
<dbReference type="GO" id="GO:0042956">
    <property type="term" value="P:maltodextrin transmembrane transport"/>
    <property type="evidence" value="ECO:0007669"/>
    <property type="project" value="TreeGrafter"/>
</dbReference>
<evidence type="ECO:0000256" key="3">
    <source>
        <dbReference type="ARBA" id="ARBA00022729"/>
    </source>
</evidence>
<keyword evidence="2" id="KW-0813">Transport</keyword>
<proteinExistence type="inferred from homology"/>
<dbReference type="Pfam" id="PF01547">
    <property type="entry name" value="SBP_bac_1"/>
    <property type="match status" value="1"/>
</dbReference>
<evidence type="ECO:0000256" key="1">
    <source>
        <dbReference type="ARBA" id="ARBA00008520"/>
    </source>
</evidence>
<evidence type="ECO:0000313" key="6">
    <source>
        <dbReference type="Proteomes" id="UP001304650"/>
    </source>
</evidence>
<dbReference type="SUPFAM" id="SSF53850">
    <property type="entry name" value="Periplasmic binding protein-like II"/>
    <property type="match status" value="1"/>
</dbReference>
<comment type="similarity">
    <text evidence="1">Belongs to the bacterial solute-binding protein 1 family.</text>
</comment>
<dbReference type="CDD" id="cd13585">
    <property type="entry name" value="PBP2_TMBP_like"/>
    <property type="match status" value="1"/>
</dbReference>
<dbReference type="PANTHER" id="PTHR30061">
    <property type="entry name" value="MALTOSE-BINDING PERIPLASMIC PROTEIN"/>
    <property type="match status" value="1"/>
</dbReference>
<dbReference type="PROSITE" id="PS51257">
    <property type="entry name" value="PROKAR_LIPOPROTEIN"/>
    <property type="match status" value="1"/>
</dbReference>
<dbReference type="EMBL" id="CP130319">
    <property type="protein sequence ID" value="WNR46031.1"/>
    <property type="molecule type" value="Genomic_DNA"/>
</dbReference>
<dbReference type="GO" id="GO:1901982">
    <property type="term" value="F:maltose binding"/>
    <property type="evidence" value="ECO:0007669"/>
    <property type="project" value="TreeGrafter"/>
</dbReference>
<dbReference type="GO" id="GO:0015768">
    <property type="term" value="P:maltose transport"/>
    <property type="evidence" value="ECO:0007669"/>
    <property type="project" value="TreeGrafter"/>
</dbReference>
<dbReference type="Proteomes" id="UP001304650">
    <property type="component" value="Chromosome"/>
</dbReference>
<name>A0AA96LT39_9BACL</name>
<feature type="compositionally biased region" description="Low complexity" evidence="4">
    <location>
        <begin position="40"/>
        <end position="52"/>
    </location>
</feature>
<dbReference type="KEGG" id="proo:MJB10_08025"/>
<dbReference type="PANTHER" id="PTHR30061:SF50">
    <property type="entry name" value="MALTOSE_MALTODEXTRIN-BINDING PERIPLASMIC PROTEIN"/>
    <property type="match status" value="1"/>
</dbReference>
<gene>
    <name evidence="5" type="ORF">MJB10_08025</name>
</gene>